<dbReference type="AlphaFoldDB" id="A0A0W8E1K3"/>
<organism evidence="1">
    <name type="scientific">hydrocarbon metagenome</name>
    <dbReference type="NCBI Taxonomy" id="938273"/>
    <lineage>
        <taxon>unclassified sequences</taxon>
        <taxon>metagenomes</taxon>
        <taxon>ecological metagenomes</taxon>
    </lineage>
</organism>
<gene>
    <name evidence="1" type="ORF">ASZ90_020146</name>
</gene>
<accession>A0A0W8E1K3</accession>
<proteinExistence type="predicted"/>
<name>A0A0W8E1K3_9ZZZZ</name>
<sequence length="84" mass="9727">MVSYSFDILKATQMKGHKIEKTKDYEVQVLVKKDEKTVFNDVVKVRKNVQGIFPETDLINKKIKSAAAKKELLEKLKAYIKKAR</sequence>
<reference evidence="1" key="1">
    <citation type="journal article" date="2015" name="Proc. Natl. Acad. Sci. U.S.A.">
        <title>Networks of energetic and metabolic interactions define dynamics in microbial communities.</title>
        <authorList>
            <person name="Embree M."/>
            <person name="Liu J.K."/>
            <person name="Al-Bassam M.M."/>
            <person name="Zengler K."/>
        </authorList>
    </citation>
    <scope>NUCLEOTIDE SEQUENCE</scope>
</reference>
<evidence type="ECO:0000313" key="1">
    <source>
        <dbReference type="EMBL" id="KUG02514.1"/>
    </source>
</evidence>
<protein>
    <submittedName>
        <fullName evidence="1">Uncharacterized protein</fullName>
    </submittedName>
</protein>
<dbReference type="EMBL" id="LNQE01001918">
    <property type="protein sequence ID" value="KUG02514.1"/>
    <property type="molecule type" value="Genomic_DNA"/>
</dbReference>
<comment type="caution">
    <text evidence="1">The sequence shown here is derived from an EMBL/GenBank/DDBJ whole genome shotgun (WGS) entry which is preliminary data.</text>
</comment>